<keyword evidence="5" id="KW-0408">Iron</keyword>
<dbReference type="Proteomes" id="UP000602198">
    <property type="component" value="Unassembled WGS sequence"/>
</dbReference>
<evidence type="ECO:0000256" key="2">
    <source>
        <dbReference type="ARBA" id="ARBA00015816"/>
    </source>
</evidence>
<evidence type="ECO:0000313" key="13">
    <source>
        <dbReference type="Proteomes" id="UP000602198"/>
    </source>
</evidence>
<evidence type="ECO:0000256" key="4">
    <source>
        <dbReference type="ARBA" id="ARBA00022723"/>
    </source>
</evidence>
<sequence length="145" mass="14448">MTADIPGLRLDRRTALVVTGAAATALTVAACDSYGTNEAASTAPQGGGPGQQQSGELATTSEVPVGGGVVKGDTIITQATAGNFQAFSNVCTHLGCKVNAPADGTMVCPCHNSVFGLDGSVQSGPAGRPLDSRGIRVEGDRIFSA</sequence>
<protein>
    <recommendedName>
        <fullName evidence="2">Cytochrome bc1 complex Rieske iron-sulfur subunit</fullName>
    </recommendedName>
    <alternativeName>
        <fullName evidence="8">Cytochrome bc1 reductase complex subunit QcrA</fullName>
    </alternativeName>
</protein>
<evidence type="ECO:0000256" key="8">
    <source>
        <dbReference type="ARBA" id="ARBA00029586"/>
    </source>
</evidence>
<comment type="function">
    <text evidence="1">Iron-sulfur subunit of the cytochrome bc1 complex, an essential component of the respiratory electron transport chain required for ATP synthesis. The bc1 complex catalyzes the oxidation of menaquinol and the reduction of cytochrome c in the respiratory chain. The bc1 complex operates through a Q-cycle mechanism that couples electron transfer to generation of the proton gradient that drives ATP synthesis.</text>
</comment>
<dbReference type="InterPro" id="IPR036922">
    <property type="entry name" value="Rieske_2Fe-2S_sf"/>
</dbReference>
<proteinExistence type="predicted"/>
<dbReference type="PROSITE" id="PS51296">
    <property type="entry name" value="RIESKE"/>
    <property type="match status" value="1"/>
</dbReference>
<comment type="cofactor">
    <cofactor evidence="9">
        <name>[2Fe-2S] cluster</name>
        <dbReference type="ChEBI" id="CHEBI:190135"/>
    </cofactor>
</comment>
<keyword evidence="3" id="KW-0001">2Fe-2S</keyword>
<accession>A0ABS1M2T2</accession>
<evidence type="ECO:0000256" key="6">
    <source>
        <dbReference type="ARBA" id="ARBA00023014"/>
    </source>
</evidence>
<dbReference type="Gene3D" id="2.102.10.10">
    <property type="entry name" value="Rieske [2Fe-2S] iron-sulphur domain"/>
    <property type="match status" value="1"/>
</dbReference>
<evidence type="ECO:0000256" key="9">
    <source>
        <dbReference type="ARBA" id="ARBA00034078"/>
    </source>
</evidence>
<dbReference type="InterPro" id="IPR014349">
    <property type="entry name" value="Rieske_Fe-S_prot"/>
</dbReference>
<dbReference type="PRINTS" id="PR00162">
    <property type="entry name" value="RIESKE"/>
</dbReference>
<evidence type="ECO:0000256" key="1">
    <source>
        <dbReference type="ARBA" id="ARBA00002494"/>
    </source>
</evidence>
<feature type="domain" description="Rieske" evidence="11">
    <location>
        <begin position="55"/>
        <end position="144"/>
    </location>
</feature>
<dbReference type="PANTHER" id="PTHR10134">
    <property type="entry name" value="CYTOCHROME B-C1 COMPLEX SUBUNIT RIESKE, MITOCHONDRIAL"/>
    <property type="match status" value="1"/>
</dbReference>
<evidence type="ECO:0000256" key="3">
    <source>
        <dbReference type="ARBA" id="ARBA00022714"/>
    </source>
</evidence>
<dbReference type="InterPro" id="IPR005805">
    <property type="entry name" value="Rieske_Fe-S_prot_C"/>
</dbReference>
<organism evidence="12 13">
    <name type="scientific">Nocardia acididurans</name>
    <dbReference type="NCBI Taxonomy" id="2802282"/>
    <lineage>
        <taxon>Bacteria</taxon>
        <taxon>Bacillati</taxon>
        <taxon>Actinomycetota</taxon>
        <taxon>Actinomycetes</taxon>
        <taxon>Mycobacteriales</taxon>
        <taxon>Nocardiaceae</taxon>
        <taxon>Nocardia</taxon>
    </lineage>
</organism>
<keyword evidence="6" id="KW-0411">Iron-sulfur</keyword>
<feature type="region of interest" description="Disordered" evidence="10">
    <location>
        <begin position="38"/>
        <end position="65"/>
    </location>
</feature>
<evidence type="ECO:0000256" key="10">
    <source>
        <dbReference type="SAM" id="MobiDB-lite"/>
    </source>
</evidence>
<dbReference type="RefSeq" id="WP_201945673.1">
    <property type="nucleotide sequence ID" value="NZ_JAERRJ010000003.1"/>
</dbReference>
<comment type="caution">
    <text evidence="12">The sequence shown here is derived from an EMBL/GenBank/DDBJ whole genome shotgun (WGS) entry which is preliminary data.</text>
</comment>
<keyword evidence="7" id="KW-1015">Disulfide bond</keyword>
<reference evidence="12 13" key="1">
    <citation type="submission" date="2021-01" db="EMBL/GenBank/DDBJ databases">
        <title>WGS of actinomycetes isolated from Thailand.</title>
        <authorList>
            <person name="Thawai C."/>
        </authorList>
    </citation>
    <scope>NUCLEOTIDE SEQUENCE [LARGE SCALE GENOMIC DNA]</scope>
    <source>
        <strain evidence="12 13">LPG 2</strain>
    </source>
</reference>
<gene>
    <name evidence="12" type="ORF">JK358_09500</name>
</gene>
<evidence type="ECO:0000259" key="11">
    <source>
        <dbReference type="PROSITE" id="PS51296"/>
    </source>
</evidence>
<name>A0ABS1M2T2_9NOCA</name>
<dbReference type="SUPFAM" id="SSF50022">
    <property type="entry name" value="ISP domain"/>
    <property type="match status" value="1"/>
</dbReference>
<keyword evidence="13" id="KW-1185">Reference proteome</keyword>
<evidence type="ECO:0000313" key="12">
    <source>
        <dbReference type="EMBL" id="MBL1074631.1"/>
    </source>
</evidence>
<evidence type="ECO:0000256" key="5">
    <source>
        <dbReference type="ARBA" id="ARBA00023004"/>
    </source>
</evidence>
<dbReference type="InterPro" id="IPR017941">
    <property type="entry name" value="Rieske_2Fe-2S"/>
</dbReference>
<dbReference type="CDD" id="cd03467">
    <property type="entry name" value="Rieske"/>
    <property type="match status" value="1"/>
</dbReference>
<dbReference type="Pfam" id="PF00355">
    <property type="entry name" value="Rieske"/>
    <property type="match status" value="1"/>
</dbReference>
<dbReference type="EMBL" id="JAERRJ010000003">
    <property type="protein sequence ID" value="MBL1074631.1"/>
    <property type="molecule type" value="Genomic_DNA"/>
</dbReference>
<evidence type="ECO:0000256" key="7">
    <source>
        <dbReference type="ARBA" id="ARBA00023157"/>
    </source>
</evidence>
<keyword evidence="4" id="KW-0479">Metal-binding</keyword>